<keyword evidence="6" id="KW-1185">Reference proteome</keyword>
<comment type="cofactor">
    <cofactor evidence="1">
        <name>thiamine diphosphate</name>
        <dbReference type="ChEBI" id="CHEBI:58937"/>
    </cofactor>
</comment>
<gene>
    <name evidence="5" type="ORF">J2S41_002364</name>
</gene>
<evidence type="ECO:0000256" key="2">
    <source>
        <dbReference type="ARBA" id="ARBA00023002"/>
    </source>
</evidence>
<dbReference type="RefSeq" id="WP_310366735.1">
    <property type="nucleotide sequence ID" value="NZ_JAVDYB010000001.1"/>
</dbReference>
<dbReference type="EC" id="1.2.4.1" evidence="5"/>
<comment type="caution">
    <text evidence="5">The sequence shown here is derived from an EMBL/GenBank/DDBJ whole genome shotgun (WGS) entry which is preliminary data.</text>
</comment>
<dbReference type="Pfam" id="PF02780">
    <property type="entry name" value="Transketolase_C"/>
    <property type="match status" value="1"/>
</dbReference>
<dbReference type="PANTHER" id="PTHR43257:SF2">
    <property type="entry name" value="PYRUVATE DEHYDROGENASE E1 COMPONENT SUBUNIT BETA"/>
    <property type="match status" value="1"/>
</dbReference>
<dbReference type="GO" id="GO:0004739">
    <property type="term" value="F:pyruvate dehydrogenase (acetyl-transferring) activity"/>
    <property type="evidence" value="ECO:0007669"/>
    <property type="project" value="UniProtKB-EC"/>
</dbReference>
<evidence type="ECO:0000256" key="3">
    <source>
        <dbReference type="ARBA" id="ARBA00023052"/>
    </source>
</evidence>
<accession>A0AAE3YPU2</accession>
<dbReference type="FunFam" id="3.40.50.920:FF:000001">
    <property type="entry name" value="Pyruvate dehydrogenase E1 beta subunit"/>
    <property type="match status" value="1"/>
</dbReference>
<keyword evidence="3" id="KW-0786">Thiamine pyrophosphate</keyword>
<evidence type="ECO:0000259" key="4">
    <source>
        <dbReference type="SMART" id="SM00861"/>
    </source>
</evidence>
<dbReference type="SUPFAM" id="SSF52922">
    <property type="entry name" value="TK C-terminal domain-like"/>
    <property type="match status" value="1"/>
</dbReference>
<dbReference type="InterPro" id="IPR033248">
    <property type="entry name" value="Transketolase_C"/>
</dbReference>
<reference evidence="5" key="1">
    <citation type="submission" date="2023-07" db="EMBL/GenBank/DDBJ databases">
        <title>Sequencing the genomes of 1000 actinobacteria strains.</title>
        <authorList>
            <person name="Klenk H.-P."/>
        </authorList>
    </citation>
    <scope>NUCLEOTIDE SEQUENCE</scope>
    <source>
        <strain evidence="5">DSM 44707</strain>
    </source>
</reference>
<dbReference type="CDD" id="cd07036">
    <property type="entry name" value="TPP_PYR_E1-PDHc-beta_like"/>
    <property type="match status" value="1"/>
</dbReference>
<dbReference type="InterPro" id="IPR005475">
    <property type="entry name" value="Transketolase-like_Pyr-bd"/>
</dbReference>
<dbReference type="Gene3D" id="3.40.50.920">
    <property type="match status" value="1"/>
</dbReference>
<dbReference type="InterPro" id="IPR009014">
    <property type="entry name" value="Transketo_C/PFOR_II"/>
</dbReference>
<evidence type="ECO:0000313" key="6">
    <source>
        <dbReference type="Proteomes" id="UP001183643"/>
    </source>
</evidence>
<name>A0AAE3YPU2_9ACTN</name>
<keyword evidence="5" id="KW-0670">Pyruvate</keyword>
<dbReference type="Proteomes" id="UP001183643">
    <property type="component" value="Unassembled WGS sequence"/>
</dbReference>
<protein>
    <submittedName>
        <fullName evidence="5">Pyruvate dehydrogenase E1 component beta subunit</fullName>
        <ecNumber evidence="5">1.2.4.1</ecNumber>
    </submittedName>
</protein>
<organism evidence="5 6">
    <name type="scientific">Catenuloplanes atrovinosus</name>
    <dbReference type="NCBI Taxonomy" id="137266"/>
    <lineage>
        <taxon>Bacteria</taxon>
        <taxon>Bacillati</taxon>
        <taxon>Actinomycetota</taxon>
        <taxon>Actinomycetes</taxon>
        <taxon>Micromonosporales</taxon>
        <taxon>Micromonosporaceae</taxon>
        <taxon>Catenuloplanes</taxon>
    </lineage>
</organism>
<dbReference type="PANTHER" id="PTHR43257">
    <property type="entry name" value="PYRUVATE DEHYDROGENASE E1 COMPONENT BETA SUBUNIT"/>
    <property type="match status" value="1"/>
</dbReference>
<keyword evidence="2 5" id="KW-0560">Oxidoreductase</keyword>
<dbReference type="InterPro" id="IPR029061">
    <property type="entry name" value="THDP-binding"/>
</dbReference>
<proteinExistence type="predicted"/>
<dbReference type="GO" id="GO:0000287">
    <property type="term" value="F:magnesium ion binding"/>
    <property type="evidence" value="ECO:0007669"/>
    <property type="project" value="UniProtKB-ARBA"/>
</dbReference>
<dbReference type="SUPFAM" id="SSF52518">
    <property type="entry name" value="Thiamin diphosphate-binding fold (THDP-binding)"/>
    <property type="match status" value="1"/>
</dbReference>
<dbReference type="EMBL" id="JAVDYB010000001">
    <property type="protein sequence ID" value="MDR7275586.1"/>
    <property type="molecule type" value="Genomic_DNA"/>
</dbReference>
<dbReference type="Gene3D" id="3.40.50.970">
    <property type="match status" value="1"/>
</dbReference>
<dbReference type="FunFam" id="3.40.50.970:FF:000001">
    <property type="entry name" value="Pyruvate dehydrogenase E1 beta subunit"/>
    <property type="match status" value="1"/>
</dbReference>
<dbReference type="Pfam" id="PF02779">
    <property type="entry name" value="Transket_pyr"/>
    <property type="match status" value="1"/>
</dbReference>
<dbReference type="NCBIfam" id="NF006667">
    <property type="entry name" value="PRK09212.1"/>
    <property type="match status" value="1"/>
</dbReference>
<evidence type="ECO:0000256" key="1">
    <source>
        <dbReference type="ARBA" id="ARBA00001964"/>
    </source>
</evidence>
<sequence length="325" mass="34079">MRELTYAAALNEALLEEMERDGNVVVLGQDVALYGGVFGVTAGLMNKFGDRRVVDTPISENGMVGAAVGMAMSGLRPIVEIMYADFLSLALDSLANAASVFSFIHANQLSVPMVVRTQGGTGSAAGPQHSKSLEVWTAHLPYVHTVMPASPADAKGLLKSAIRSEEPVVFLEHRGLYQVTGPVPEGESLVPLGTASIVRPGSHVTVCALSRMVGEASAAADDLADEGISVEVIDVRSLRPLDTALLAASARRTGRVVVMAESWLRYGPTAEIASVITEAAFAELRAPVVRLGAKGIPVPASPALEAATVPSRTVLAESIRSLMER</sequence>
<dbReference type="AlphaFoldDB" id="A0AAE3YPU2"/>
<evidence type="ECO:0000313" key="5">
    <source>
        <dbReference type="EMBL" id="MDR7275586.1"/>
    </source>
</evidence>
<feature type="domain" description="Transketolase-like pyrimidine-binding" evidence="4">
    <location>
        <begin position="4"/>
        <end position="179"/>
    </location>
</feature>
<dbReference type="SMART" id="SM00861">
    <property type="entry name" value="Transket_pyr"/>
    <property type="match status" value="1"/>
</dbReference>